<dbReference type="SUPFAM" id="SSF54060">
    <property type="entry name" value="His-Me finger endonucleases"/>
    <property type="match status" value="1"/>
</dbReference>
<dbReference type="SMART" id="SM00892">
    <property type="entry name" value="Endonuclease_NS"/>
    <property type="match status" value="1"/>
</dbReference>
<keyword evidence="2" id="KW-0479">Metal-binding</keyword>
<dbReference type="GO" id="GO:0003676">
    <property type="term" value="F:nucleic acid binding"/>
    <property type="evidence" value="ECO:0007669"/>
    <property type="project" value="InterPro"/>
</dbReference>
<feature type="chain" id="PRO_5020795949" evidence="4">
    <location>
        <begin position="27"/>
        <end position="316"/>
    </location>
</feature>
<dbReference type="GO" id="GO:0016787">
    <property type="term" value="F:hydrolase activity"/>
    <property type="evidence" value="ECO:0007669"/>
    <property type="project" value="InterPro"/>
</dbReference>
<protein>
    <submittedName>
        <fullName evidence="7">DNA/RNA non-specific endonuclease</fullName>
    </submittedName>
</protein>
<keyword evidence="7" id="KW-0255">Endonuclease</keyword>
<feature type="signal peptide" evidence="4">
    <location>
        <begin position="1"/>
        <end position="26"/>
    </location>
</feature>
<keyword evidence="8" id="KW-1185">Reference proteome</keyword>
<feature type="region of interest" description="Disordered" evidence="3">
    <location>
        <begin position="25"/>
        <end position="55"/>
    </location>
</feature>
<dbReference type="PROSITE" id="PS51257">
    <property type="entry name" value="PROKAR_LIPOPROTEIN"/>
    <property type="match status" value="1"/>
</dbReference>
<keyword evidence="7" id="KW-0378">Hydrolase</keyword>
<comment type="caution">
    <text evidence="7">The sequence shown here is derived from an EMBL/GenBank/DDBJ whole genome shotgun (WGS) entry which is preliminary data.</text>
</comment>
<reference evidence="7 8" key="1">
    <citation type="submission" date="2019-01" db="EMBL/GenBank/DDBJ databases">
        <title>Filimonas sp. strain TTM-71.</title>
        <authorList>
            <person name="Chen W.-M."/>
        </authorList>
    </citation>
    <scope>NUCLEOTIDE SEQUENCE [LARGE SCALE GENOMIC DNA]</scope>
    <source>
        <strain evidence="7 8">TTM-71</strain>
    </source>
</reference>
<dbReference type="OrthoDB" id="9811262at2"/>
<evidence type="ECO:0000256" key="2">
    <source>
        <dbReference type="PIRSR" id="PIRSR640255-2"/>
    </source>
</evidence>
<keyword evidence="4" id="KW-0732">Signal</keyword>
<evidence type="ECO:0000259" key="6">
    <source>
        <dbReference type="SMART" id="SM00892"/>
    </source>
</evidence>
<feature type="domain" description="DNA/RNA non-specific endonuclease/pyrophosphatase/phosphodiesterase" evidence="6">
    <location>
        <begin position="77"/>
        <end position="305"/>
    </location>
</feature>
<gene>
    <name evidence="7" type="ORF">ESB13_00015</name>
</gene>
<dbReference type="EMBL" id="SDHZ01000001">
    <property type="protein sequence ID" value="RXK85251.1"/>
    <property type="molecule type" value="Genomic_DNA"/>
</dbReference>
<sequence length="316" mass="34626">MMKFKLSVSSVLAVSLLLIVSCSKQSTNTNPGTNPDPATPVPGPADTITSGANNNMRLGNPTMAKPESAMNENYLINQVYYIESYSRNRGIPNWVSWHFQSEDKGTVGRQDDFRPFTGLPSGWYQVAGNSYSYATNGFDRGHNCPSGDRTSSYVANSSTFYMTNMIPQSPNLNQGPWSELEDQLRDNFVGTSNEAYIIMGSYGQGGLGRGKTDTAKTIDNGRVTVPKKVWKVAVILPKADGDDLMRITANTTILAVNMPNAENLYGTSDAERKAWRNYLTTVAEIEADAKLHGVELNLLSNVPEAVRTALKAKKYQ</sequence>
<name>A0A4Q1D7P3_9BACT</name>
<evidence type="ECO:0000313" key="8">
    <source>
        <dbReference type="Proteomes" id="UP000290545"/>
    </source>
</evidence>
<dbReference type="InterPro" id="IPR001604">
    <property type="entry name" value="Endo_G_ENPP1-like_dom"/>
</dbReference>
<dbReference type="SMART" id="SM00477">
    <property type="entry name" value="NUC"/>
    <property type="match status" value="1"/>
</dbReference>
<evidence type="ECO:0000256" key="4">
    <source>
        <dbReference type="SAM" id="SignalP"/>
    </source>
</evidence>
<dbReference type="InterPro" id="IPR040255">
    <property type="entry name" value="Non-specific_endonuclease"/>
</dbReference>
<dbReference type="GO" id="GO:0004519">
    <property type="term" value="F:endonuclease activity"/>
    <property type="evidence" value="ECO:0007669"/>
    <property type="project" value="UniProtKB-KW"/>
</dbReference>
<feature type="active site" description="Proton acceptor" evidence="1">
    <location>
        <position position="142"/>
    </location>
</feature>
<feature type="domain" description="ENPP1-3/EXOG-like endonuclease/phosphodiesterase" evidence="5">
    <location>
        <begin position="78"/>
        <end position="305"/>
    </location>
</feature>
<dbReference type="InterPro" id="IPR044929">
    <property type="entry name" value="DNA/RNA_non-sp_Endonuclease_sf"/>
</dbReference>
<accession>A0A4Q1D7P3</accession>
<dbReference type="RefSeq" id="WP_129001003.1">
    <property type="nucleotide sequence ID" value="NZ_SDHZ01000001.1"/>
</dbReference>
<evidence type="ECO:0000256" key="1">
    <source>
        <dbReference type="PIRSR" id="PIRSR640255-1"/>
    </source>
</evidence>
<dbReference type="CDD" id="cd00091">
    <property type="entry name" value="NUC"/>
    <property type="match status" value="1"/>
</dbReference>
<organism evidence="7 8">
    <name type="scientific">Filimonas effusa</name>
    <dbReference type="NCBI Taxonomy" id="2508721"/>
    <lineage>
        <taxon>Bacteria</taxon>
        <taxon>Pseudomonadati</taxon>
        <taxon>Bacteroidota</taxon>
        <taxon>Chitinophagia</taxon>
        <taxon>Chitinophagales</taxon>
        <taxon>Chitinophagaceae</taxon>
        <taxon>Filimonas</taxon>
    </lineage>
</organism>
<dbReference type="AlphaFoldDB" id="A0A4Q1D7P3"/>
<dbReference type="PANTHER" id="PTHR13966:SF5">
    <property type="entry name" value="ENDONUCLEASE G, MITOCHONDRIAL"/>
    <property type="match status" value="1"/>
</dbReference>
<dbReference type="InterPro" id="IPR020821">
    <property type="entry name" value="ENPP1-3/EXOG-like_nuc-like"/>
</dbReference>
<evidence type="ECO:0000313" key="7">
    <source>
        <dbReference type="EMBL" id="RXK85251.1"/>
    </source>
</evidence>
<dbReference type="Proteomes" id="UP000290545">
    <property type="component" value="Unassembled WGS sequence"/>
</dbReference>
<evidence type="ECO:0000259" key="5">
    <source>
        <dbReference type="SMART" id="SM00477"/>
    </source>
</evidence>
<proteinExistence type="predicted"/>
<keyword evidence="7" id="KW-0540">Nuclease</keyword>
<evidence type="ECO:0000256" key="3">
    <source>
        <dbReference type="SAM" id="MobiDB-lite"/>
    </source>
</evidence>
<dbReference type="Pfam" id="PF01223">
    <property type="entry name" value="Endonuclease_NS"/>
    <property type="match status" value="1"/>
</dbReference>
<feature type="binding site" evidence="2">
    <location>
        <position position="173"/>
    </location>
    <ligand>
        <name>Mg(2+)</name>
        <dbReference type="ChEBI" id="CHEBI:18420"/>
        <note>catalytic</note>
    </ligand>
</feature>
<dbReference type="PANTHER" id="PTHR13966">
    <property type="entry name" value="ENDONUCLEASE RELATED"/>
    <property type="match status" value="1"/>
</dbReference>
<dbReference type="GO" id="GO:0046872">
    <property type="term" value="F:metal ion binding"/>
    <property type="evidence" value="ECO:0007669"/>
    <property type="project" value="UniProtKB-KW"/>
</dbReference>
<dbReference type="InterPro" id="IPR044925">
    <property type="entry name" value="His-Me_finger_sf"/>
</dbReference>
<dbReference type="Gene3D" id="3.40.570.10">
    <property type="entry name" value="Extracellular Endonuclease, subunit A"/>
    <property type="match status" value="1"/>
</dbReference>